<proteinExistence type="inferred from homology"/>
<keyword evidence="4" id="KW-0472">Membrane</keyword>
<dbReference type="EMBL" id="PUHQ01000068">
    <property type="protein sequence ID" value="KAG0658291.1"/>
    <property type="molecule type" value="Genomic_DNA"/>
</dbReference>
<dbReference type="InterPro" id="IPR008547">
    <property type="entry name" value="DUF829_TMEM53"/>
</dbReference>
<dbReference type="OrthoDB" id="77878at2759"/>
<evidence type="ECO:0000256" key="4">
    <source>
        <dbReference type="ARBA" id="ARBA00023136"/>
    </source>
</evidence>
<dbReference type="GO" id="GO:0005640">
    <property type="term" value="C:nuclear outer membrane"/>
    <property type="evidence" value="ECO:0007669"/>
    <property type="project" value="UniProtKB-SubCell"/>
</dbReference>
<dbReference type="Pfam" id="PF05705">
    <property type="entry name" value="DUF829"/>
    <property type="match status" value="1"/>
</dbReference>
<evidence type="ECO:0000256" key="2">
    <source>
        <dbReference type="ARBA" id="ARBA00022692"/>
    </source>
</evidence>
<evidence type="ECO:0000256" key="1">
    <source>
        <dbReference type="ARBA" id="ARBA00007387"/>
    </source>
</evidence>
<dbReference type="PANTHER" id="PTHR12265">
    <property type="entry name" value="TRANSMEMBRANE PROTEIN 53"/>
    <property type="match status" value="1"/>
</dbReference>
<accession>A0A9P6VY40</accession>
<organism evidence="7 8">
    <name type="scientific">Rhodotorula mucilaginosa</name>
    <name type="common">Yeast</name>
    <name type="synonym">Rhodotorula rubra</name>
    <dbReference type="NCBI Taxonomy" id="5537"/>
    <lineage>
        <taxon>Eukaryota</taxon>
        <taxon>Fungi</taxon>
        <taxon>Dikarya</taxon>
        <taxon>Basidiomycota</taxon>
        <taxon>Pucciniomycotina</taxon>
        <taxon>Microbotryomycetes</taxon>
        <taxon>Sporidiobolales</taxon>
        <taxon>Sporidiobolaceae</taxon>
        <taxon>Rhodotorula</taxon>
    </lineage>
</organism>
<dbReference type="PANTHER" id="PTHR12265:SF30">
    <property type="entry name" value="TRANSMEMBRANE PROTEIN 53"/>
    <property type="match status" value="1"/>
</dbReference>
<evidence type="ECO:0000256" key="5">
    <source>
        <dbReference type="ARBA" id="ARBA00023242"/>
    </source>
</evidence>
<keyword evidence="5" id="KW-0539">Nucleus</keyword>
<dbReference type="AlphaFoldDB" id="A0A9P6VY40"/>
<dbReference type="Proteomes" id="UP000777482">
    <property type="component" value="Unassembled WGS sequence"/>
</dbReference>
<name>A0A9P6VY40_RHOMI</name>
<evidence type="ECO:0000256" key="6">
    <source>
        <dbReference type="ARBA" id="ARBA00034303"/>
    </source>
</evidence>
<reference evidence="7 8" key="1">
    <citation type="submission" date="2020-11" db="EMBL/GenBank/DDBJ databases">
        <title>Kefir isolates.</title>
        <authorList>
            <person name="Marcisauskas S."/>
            <person name="Kim Y."/>
            <person name="Blasche S."/>
        </authorList>
    </citation>
    <scope>NUCLEOTIDE SEQUENCE [LARGE SCALE GENOMIC DNA]</scope>
    <source>
        <strain evidence="7 8">KR</strain>
    </source>
</reference>
<dbReference type="SUPFAM" id="SSF53474">
    <property type="entry name" value="alpha/beta-Hydrolases"/>
    <property type="match status" value="1"/>
</dbReference>
<keyword evidence="8" id="KW-1185">Reference proteome</keyword>
<evidence type="ECO:0000256" key="3">
    <source>
        <dbReference type="ARBA" id="ARBA00022989"/>
    </source>
</evidence>
<protein>
    <recommendedName>
        <fullName evidence="9">DUF829-domain-containing protein</fullName>
    </recommendedName>
</protein>
<keyword evidence="3" id="KW-1133">Transmembrane helix</keyword>
<dbReference type="Gene3D" id="3.40.50.1820">
    <property type="entry name" value="alpha/beta hydrolase"/>
    <property type="match status" value="1"/>
</dbReference>
<keyword evidence="2" id="KW-0812">Transmembrane</keyword>
<comment type="similarity">
    <text evidence="1">Belongs to the TMEM53 family.</text>
</comment>
<evidence type="ECO:0000313" key="8">
    <source>
        <dbReference type="Proteomes" id="UP000777482"/>
    </source>
</evidence>
<comment type="subcellular location">
    <subcellularLocation>
        <location evidence="6">Nucleus outer membrane</location>
        <topology evidence="6">Single-pass membrane protein</topology>
    </subcellularLocation>
</comment>
<evidence type="ECO:0008006" key="9">
    <source>
        <dbReference type="Google" id="ProtNLM"/>
    </source>
</evidence>
<comment type="caution">
    <text evidence="7">The sequence shown here is derived from an EMBL/GenBank/DDBJ whole genome shotgun (WGS) entry which is preliminary data.</text>
</comment>
<gene>
    <name evidence="7" type="ORF">C6P46_005842</name>
</gene>
<sequence>MAAAARSTMKRISTAVYLSEPAATTAPPGTVSAKGTTQGPGVVLLCAWMGAQLKHAVKYVDAYRKLYPNTTVVLVRSNPIDFFRRARFVEAIQPAADLLRARVNGLAGPKSDLLVHTLSNGGCLTLQELNEQLLRRPGAATGVATTRGIPARAFIFDSCPGLSTLKSTIRAFSAGIRNPVVKYPAVAAITLMYGVLRLWSMIRRQPGTLARISAYLNSPSSLPPVPRLYLYSPIDELIPPEDVERHAAQAKTEAGVTDIRMEKFENSPHVAHARTDPERYWSAVKRVWDEAGEQKKAEQQG</sequence>
<dbReference type="InterPro" id="IPR029058">
    <property type="entry name" value="AB_hydrolase_fold"/>
</dbReference>
<evidence type="ECO:0000313" key="7">
    <source>
        <dbReference type="EMBL" id="KAG0658291.1"/>
    </source>
</evidence>